<protein>
    <recommendedName>
        <fullName evidence="2">DUF1618 domain-containing protein</fullName>
    </recommendedName>
</protein>
<feature type="domain" description="DUF1618" evidence="2">
    <location>
        <begin position="221"/>
        <end position="347"/>
    </location>
</feature>
<evidence type="ECO:0000313" key="4">
    <source>
        <dbReference type="Proteomes" id="UP000298652"/>
    </source>
</evidence>
<evidence type="ECO:0000256" key="1">
    <source>
        <dbReference type="SAM" id="MobiDB-lite"/>
    </source>
</evidence>
<gene>
    <name evidence="3" type="ORF">SEVIR_8G060800v2</name>
</gene>
<dbReference type="PANTHER" id="PTHR33074">
    <property type="entry name" value="EXPRESSED PROTEIN-RELATED"/>
    <property type="match status" value="1"/>
</dbReference>
<sequence>MTKGSRSSRRARANQLDAAAAAAAAAATTYPPWVLLHRSCTAVAPGSSIAGRNTQAAGHTTTGLPIAVSICVAPPPEGSRVCVQHPDGVQSTCVVVAAHGDSVLIKVSSLDRVTDHFIYNAFDAAAVTPRPPALLLLPVCYLDLNGTGLLRRGEDEFVVAELRIGYDNTTRMAAGELRLLRSGEWRATRPRVSHDGGEGKDFPSTWHNDTVIPVGDELLCWADMRHGLIFSKVFDESPGLRYVPLPKDPNFGQTVFRNVCVTAGGGTVKFVNIFPRCCCGGPSRSNCRLSEHAYTVHTWTLNMDDMTWVMDGILDSAYLWALDSYKDLPRVKLEYPVVSFDEPDVICFLVRGCNNHDKNSGSTVWTIAVDMRSKTLQSVFRYPNVLGSKSWQNIRPSRVSDYFNSKPSSLKPDSTQEQTVPSLANKSHAEIELQANDIRKSLQSPVESAGAPMQASKAAASPEATILTALEEIPGLDPDDMLKAYRILSYDDSGRRFRSLMRLPMSLRKDFVLLEIKGSEACFICSACSADQQL</sequence>
<dbReference type="InterPro" id="IPR011676">
    <property type="entry name" value="DUF1618"/>
</dbReference>
<dbReference type="Proteomes" id="UP000298652">
    <property type="component" value="Chromosome 8"/>
</dbReference>
<evidence type="ECO:0000313" key="3">
    <source>
        <dbReference type="EMBL" id="TKV99704.1"/>
    </source>
</evidence>
<dbReference type="Pfam" id="PF07762">
    <property type="entry name" value="DUF1618"/>
    <property type="match status" value="1"/>
</dbReference>
<accession>A0A4U6TFV8</accession>
<reference evidence="3" key="1">
    <citation type="submission" date="2019-03" db="EMBL/GenBank/DDBJ databases">
        <title>WGS assembly of Setaria viridis.</title>
        <authorList>
            <person name="Huang P."/>
            <person name="Jenkins J."/>
            <person name="Grimwood J."/>
            <person name="Barry K."/>
            <person name="Healey A."/>
            <person name="Mamidi S."/>
            <person name="Sreedasyam A."/>
            <person name="Shu S."/>
            <person name="Feldman M."/>
            <person name="Wu J."/>
            <person name="Yu Y."/>
            <person name="Chen C."/>
            <person name="Johnson J."/>
            <person name="Rokhsar D."/>
            <person name="Baxter I."/>
            <person name="Schmutz J."/>
            <person name="Brutnell T."/>
            <person name="Kellogg E."/>
        </authorList>
    </citation>
    <scope>NUCLEOTIDE SEQUENCE [LARGE SCALE GENOMIC DNA]</scope>
</reference>
<dbReference type="EMBL" id="CM016559">
    <property type="protein sequence ID" value="TKV99704.1"/>
    <property type="molecule type" value="Genomic_DNA"/>
</dbReference>
<organism evidence="3 4">
    <name type="scientific">Setaria viridis</name>
    <name type="common">Green bristlegrass</name>
    <name type="synonym">Setaria italica subsp. viridis</name>
    <dbReference type="NCBI Taxonomy" id="4556"/>
    <lineage>
        <taxon>Eukaryota</taxon>
        <taxon>Viridiplantae</taxon>
        <taxon>Streptophyta</taxon>
        <taxon>Embryophyta</taxon>
        <taxon>Tracheophyta</taxon>
        <taxon>Spermatophyta</taxon>
        <taxon>Magnoliopsida</taxon>
        <taxon>Liliopsida</taxon>
        <taxon>Poales</taxon>
        <taxon>Poaceae</taxon>
        <taxon>PACMAD clade</taxon>
        <taxon>Panicoideae</taxon>
        <taxon>Panicodae</taxon>
        <taxon>Paniceae</taxon>
        <taxon>Cenchrinae</taxon>
        <taxon>Setaria</taxon>
    </lineage>
</organism>
<proteinExistence type="predicted"/>
<dbReference type="AlphaFoldDB" id="A0A4U6TFV8"/>
<dbReference type="OMA" id="REASSIC"/>
<name>A0A4U6TFV8_SETVI</name>
<dbReference type="PANTHER" id="PTHR33074:SF124">
    <property type="entry name" value="DUF1618 DOMAIN-CONTAINING PROTEIN"/>
    <property type="match status" value="1"/>
</dbReference>
<feature type="region of interest" description="Disordered" evidence="1">
    <location>
        <begin position="402"/>
        <end position="424"/>
    </location>
</feature>
<evidence type="ECO:0000259" key="2">
    <source>
        <dbReference type="Pfam" id="PF07762"/>
    </source>
</evidence>
<keyword evidence="4" id="KW-1185">Reference proteome</keyword>
<dbReference type="Gramene" id="TKV99704">
    <property type="protein sequence ID" value="TKV99704"/>
    <property type="gene ID" value="SEVIR_8G060800v2"/>
</dbReference>